<accession>A0ABS1J805</accession>
<name>A0ABS1J805_9BACL</name>
<dbReference type="SMART" id="SM00636">
    <property type="entry name" value="Glyco_18"/>
    <property type="match status" value="1"/>
</dbReference>
<dbReference type="Gene3D" id="3.20.20.80">
    <property type="entry name" value="Glycosidases"/>
    <property type="match status" value="1"/>
</dbReference>
<dbReference type="Pfam" id="PF08239">
    <property type="entry name" value="SH3_3"/>
    <property type="match status" value="1"/>
</dbReference>
<dbReference type="Gene3D" id="3.10.50.10">
    <property type="match status" value="1"/>
</dbReference>
<keyword evidence="7" id="KW-1185">Reference proteome</keyword>
<dbReference type="InterPro" id="IPR029070">
    <property type="entry name" value="Chitinase_insertion_sf"/>
</dbReference>
<dbReference type="SUPFAM" id="SSF51445">
    <property type="entry name" value="(Trans)glycosidases"/>
    <property type="match status" value="1"/>
</dbReference>
<dbReference type="Pfam" id="PF00704">
    <property type="entry name" value="Glyco_hydro_18"/>
    <property type="match status" value="1"/>
</dbReference>
<dbReference type="InterPro" id="IPR001223">
    <property type="entry name" value="Glyco_hydro18_cat"/>
</dbReference>
<evidence type="ECO:0000259" key="4">
    <source>
        <dbReference type="PROSITE" id="PS51782"/>
    </source>
</evidence>
<dbReference type="InterPro" id="IPR017853">
    <property type="entry name" value="GH"/>
</dbReference>
<dbReference type="PANTHER" id="PTHR46066">
    <property type="entry name" value="CHITINASE DOMAIN-CONTAINING PROTEIN 1 FAMILY MEMBER"/>
    <property type="match status" value="1"/>
</dbReference>
<dbReference type="Proteomes" id="UP000602284">
    <property type="component" value="Unassembled WGS sequence"/>
</dbReference>
<dbReference type="Gene3D" id="3.10.350.10">
    <property type="entry name" value="LysM domain"/>
    <property type="match status" value="1"/>
</dbReference>
<dbReference type="PANTHER" id="PTHR46066:SF2">
    <property type="entry name" value="CHITINASE DOMAIN-CONTAINING PROTEIN 1"/>
    <property type="match status" value="1"/>
</dbReference>
<dbReference type="InterPro" id="IPR011583">
    <property type="entry name" value="Chitinase_II/V-like_cat"/>
</dbReference>
<keyword evidence="2" id="KW-0326">Glycosidase</keyword>
<dbReference type="SUPFAM" id="SSF54106">
    <property type="entry name" value="LysM domain"/>
    <property type="match status" value="1"/>
</dbReference>
<dbReference type="InterPro" id="IPR003646">
    <property type="entry name" value="SH3-like_bac-type"/>
</dbReference>
<evidence type="ECO:0000256" key="1">
    <source>
        <dbReference type="ARBA" id="ARBA00022801"/>
    </source>
</evidence>
<comment type="caution">
    <text evidence="6">The sequence shown here is derived from an EMBL/GenBank/DDBJ whole genome shotgun (WGS) entry which is preliminary data.</text>
</comment>
<dbReference type="Pfam" id="PF01476">
    <property type="entry name" value="LysM"/>
    <property type="match status" value="1"/>
</dbReference>
<dbReference type="SMART" id="SM00257">
    <property type="entry name" value="LysM"/>
    <property type="match status" value="1"/>
</dbReference>
<dbReference type="CDD" id="cd02874">
    <property type="entry name" value="GH18_CFLE_spore_hydrolase"/>
    <property type="match status" value="1"/>
</dbReference>
<evidence type="ECO:0000313" key="7">
    <source>
        <dbReference type="Proteomes" id="UP000602284"/>
    </source>
</evidence>
<dbReference type="RefSeq" id="WP_201632717.1">
    <property type="nucleotide sequence ID" value="NZ_JAEQNB010000001.1"/>
</dbReference>
<dbReference type="EMBL" id="JAEQNB010000001">
    <property type="protein sequence ID" value="MBL0385783.1"/>
    <property type="molecule type" value="Genomic_DNA"/>
</dbReference>
<dbReference type="CDD" id="cd00118">
    <property type="entry name" value="LysM"/>
    <property type="match status" value="1"/>
</dbReference>
<sequence length="458" mass="52353">MREPITYTVKSGDNLFALAQKYHTTPEGIIRLNRLSSMNLDVGQKLKIPVYTEAVVTGDHVNIHNVPGVKGIVMAQMDRGARLPVTGGDSEWLQVRLWNNRIGWISREFVTLVPHGGEKPLTEILGFFTEREGPTLPSSDADFRKNVAQMSDIAMFHFRIDREKSTEVEKFYEFTDDYMREVVQFGHRHNIRMLPIIHNLLYERGNQNVNKDVIRAMLATPQTRAAFINHVIEVVRRYGFDGAHIDFEDVHYEDRFKLSDFYREMGRAMHAQKLYFVVSTPSRSSDQPTNPFSAPFDYAVIGESADEFVAMLYNEHGWPGSGPGPVVSIGWMETVLRYARTKMPAHKVTAAVSVFGFDFNLTAKRNTYVTYGMAMDLAKKYDQDIIFDEKTQTPMFRYTDAKGDKHEVWFENAASIRAKVNLADRLGVRGLALWRLGMEDPGIWPMLAADFVVRKSVY</sequence>
<feature type="domain" description="GH18" evidence="5">
    <location>
        <begin position="122"/>
        <end position="457"/>
    </location>
</feature>
<protein>
    <submittedName>
        <fullName evidence="6">LysM peptidoglycan-binding domain-containing protein</fullName>
    </submittedName>
</protein>
<dbReference type="Gene3D" id="2.30.30.40">
    <property type="entry name" value="SH3 Domains"/>
    <property type="match status" value="1"/>
</dbReference>
<dbReference type="InterPro" id="IPR041704">
    <property type="entry name" value="CFLE_GH18"/>
</dbReference>
<dbReference type="InterPro" id="IPR018392">
    <property type="entry name" value="LysM"/>
</dbReference>
<feature type="domain" description="LysM" evidence="4">
    <location>
        <begin position="5"/>
        <end position="48"/>
    </location>
</feature>
<reference evidence="6 7" key="1">
    <citation type="submission" date="2021-01" db="EMBL/GenBank/DDBJ databases">
        <title>Tumebacillus sp. strain ITR2 16S ribosomal RNA gene Genome sequencing and assembly.</title>
        <authorList>
            <person name="Kang M."/>
        </authorList>
    </citation>
    <scope>NUCLEOTIDE SEQUENCE [LARGE SCALE GENOMIC DNA]</scope>
    <source>
        <strain evidence="6 7">ITR2</strain>
    </source>
</reference>
<evidence type="ECO:0000256" key="2">
    <source>
        <dbReference type="ARBA" id="ARBA00023295"/>
    </source>
</evidence>
<organism evidence="6 7">
    <name type="scientific">Tumebacillus amylolyticus</name>
    <dbReference type="NCBI Taxonomy" id="2801339"/>
    <lineage>
        <taxon>Bacteria</taxon>
        <taxon>Bacillati</taxon>
        <taxon>Bacillota</taxon>
        <taxon>Bacilli</taxon>
        <taxon>Bacillales</taxon>
        <taxon>Alicyclobacillaceae</taxon>
        <taxon>Tumebacillus</taxon>
    </lineage>
</organism>
<dbReference type="PROSITE" id="PS51910">
    <property type="entry name" value="GH18_2"/>
    <property type="match status" value="1"/>
</dbReference>
<evidence type="ECO:0000259" key="5">
    <source>
        <dbReference type="PROSITE" id="PS51910"/>
    </source>
</evidence>
<evidence type="ECO:0000313" key="6">
    <source>
        <dbReference type="EMBL" id="MBL0385783.1"/>
    </source>
</evidence>
<gene>
    <name evidence="6" type="ORF">JJB07_03895</name>
</gene>
<feature type="domain" description="SH3b" evidence="3">
    <location>
        <begin position="51"/>
        <end position="114"/>
    </location>
</feature>
<dbReference type="PROSITE" id="PS51782">
    <property type="entry name" value="LYSM"/>
    <property type="match status" value="1"/>
</dbReference>
<dbReference type="InterPro" id="IPR036779">
    <property type="entry name" value="LysM_dom_sf"/>
</dbReference>
<keyword evidence="1" id="KW-0378">Hydrolase</keyword>
<proteinExistence type="predicted"/>
<evidence type="ECO:0000259" key="3">
    <source>
        <dbReference type="PROSITE" id="PS51781"/>
    </source>
</evidence>
<dbReference type="SMART" id="SM00287">
    <property type="entry name" value="SH3b"/>
    <property type="match status" value="1"/>
</dbReference>
<dbReference type="PROSITE" id="PS51781">
    <property type="entry name" value="SH3B"/>
    <property type="match status" value="1"/>
</dbReference>